<feature type="region of interest" description="Disordered" evidence="1">
    <location>
        <begin position="468"/>
        <end position="502"/>
    </location>
</feature>
<feature type="region of interest" description="Disordered" evidence="1">
    <location>
        <begin position="176"/>
        <end position="213"/>
    </location>
</feature>
<gene>
    <name evidence="2" type="ORF">T01_3735</name>
</gene>
<dbReference type="InParanoid" id="A0A0V1C3K9"/>
<name>A0A0V1C3K9_TRISP</name>
<feature type="compositionally biased region" description="Polar residues" evidence="1">
    <location>
        <begin position="176"/>
        <end position="191"/>
    </location>
</feature>
<dbReference type="PROSITE" id="PS51257">
    <property type="entry name" value="PROKAR_LIPOPROTEIN"/>
    <property type="match status" value="1"/>
</dbReference>
<feature type="region of interest" description="Disordered" evidence="1">
    <location>
        <begin position="298"/>
        <end position="330"/>
    </location>
</feature>
<feature type="compositionally biased region" description="Polar residues" evidence="1">
    <location>
        <begin position="490"/>
        <end position="502"/>
    </location>
</feature>
<sequence length="940" mass="101695">MAATSRSCVFGEISQLKAFKIVQMAQNITLACNKRDNIQPFISTYTTDKYQKKHQPHNKSNMKQSIRPACFSETASVYGAKLWQSNMQHIVHFLNPACKQSDMDRSSKAAQAVNNQKFSSIIEFHQNQEESRRILSVSGKTLCDFLKANIPFSCNVKTSTSLGKRSALKLNAEANQEGANAKTGNSPQESMSPIEGGDLATPLSNEGQSKSEISVKGNAQIENVQSPHCNLLATVAPLVKKDLDIAANVLQDASAIFPPAPGKGSGVLKVVDANSMSMPDLTSKLCDTPLEKMAKLTEEALPSEPPMKHSKLGSPRDRSKFTDEQLTPAQRQHRQEALQRIEDLKNFFGMSSQQQQQTIMAMNAAGQGPLPPGLLPSFPVNDGKLAVDNGAGVAVSGIPQNMPAVRNDQIQVDAQLQWQQLVAEHEAKKQMQQGISTTSTICRNATPPTVAAPGTRMMVQGKPAMMVPPVAPPRNSQRTPTPRLQHPPRHNSQSAPQENFSECSSVANFQVPPGQGQPYPPGYDVNMQAMPPFSPVQGKGMGPRFVGGNGFCGDAGVMMVVGNRMQAPNVRPFQGGPNVLPPEMCDPSVYGMMPPTLPDESFCDGMYVRNNFVQCPQQPVGGNFEMNAYRQPVGGNKMPNVSPVLHPPPVDVMNGGGGPRPTYVASGFDFEMQSASANQCQPSSIPMVNNTFVNATMSIQQVNIQNVSPYSPGIISIQGRPVQPNNSFSSGPRYFHQQQRPGPAQSPYGKPAVRPAGMMPVQSGCFPVESNTASFFSDFAEPLTNLDSKVPSQKLQYFPDPIQQQQQQPTPPPPPSQPHNFPSVPLVDSSAIQYSVNSNQQQPPYVCQPGNVIAAGYPPQGYSATAQQTSQPAVGPQPINMNSTTRMMHPAGPRMMSSQFVPSPGSAASGMRENAYQIQFQNFQQQLYATSVRRPESNSA</sequence>
<feature type="compositionally biased region" description="Polar residues" evidence="1">
    <location>
        <begin position="202"/>
        <end position="212"/>
    </location>
</feature>
<dbReference type="EMBL" id="JYDH01000001">
    <property type="protein sequence ID" value="KRY43331.1"/>
    <property type="molecule type" value="Genomic_DNA"/>
</dbReference>
<feature type="compositionally biased region" description="Basic and acidic residues" evidence="1">
    <location>
        <begin position="314"/>
        <end position="323"/>
    </location>
</feature>
<proteinExistence type="predicted"/>
<accession>A0A0V1C3K9</accession>
<feature type="region of interest" description="Disordered" evidence="1">
    <location>
        <begin position="802"/>
        <end position="825"/>
    </location>
</feature>
<keyword evidence="3" id="KW-1185">Reference proteome</keyword>
<reference evidence="2 3" key="1">
    <citation type="submission" date="2015-01" db="EMBL/GenBank/DDBJ databases">
        <title>Evolution of Trichinella species and genotypes.</title>
        <authorList>
            <person name="Korhonen P.K."/>
            <person name="Edoardo P."/>
            <person name="Giuseppe L.R."/>
            <person name="Gasser R.B."/>
        </authorList>
    </citation>
    <scope>NUCLEOTIDE SEQUENCE [LARGE SCALE GENOMIC DNA]</scope>
    <source>
        <strain evidence="2">ISS3</strain>
    </source>
</reference>
<evidence type="ECO:0000313" key="3">
    <source>
        <dbReference type="Proteomes" id="UP000054776"/>
    </source>
</evidence>
<dbReference type="OrthoDB" id="7668649at2759"/>
<feature type="compositionally biased region" description="Polar residues" evidence="1">
    <location>
        <begin position="723"/>
        <end position="740"/>
    </location>
</feature>
<evidence type="ECO:0000256" key="1">
    <source>
        <dbReference type="SAM" id="MobiDB-lite"/>
    </source>
</evidence>
<dbReference type="Proteomes" id="UP000054776">
    <property type="component" value="Unassembled WGS sequence"/>
</dbReference>
<feature type="region of interest" description="Disordered" evidence="1">
    <location>
        <begin position="721"/>
        <end position="754"/>
    </location>
</feature>
<protein>
    <submittedName>
        <fullName evidence="2">Uncharacterized protein</fullName>
    </submittedName>
</protein>
<comment type="caution">
    <text evidence="2">The sequence shown here is derived from an EMBL/GenBank/DDBJ whole genome shotgun (WGS) entry which is preliminary data.</text>
</comment>
<dbReference type="AlphaFoldDB" id="A0A0V1C3K9"/>
<evidence type="ECO:0000313" key="2">
    <source>
        <dbReference type="EMBL" id="KRY43331.1"/>
    </source>
</evidence>
<organism evidence="2 3">
    <name type="scientific">Trichinella spiralis</name>
    <name type="common">Trichina worm</name>
    <dbReference type="NCBI Taxonomy" id="6334"/>
    <lineage>
        <taxon>Eukaryota</taxon>
        <taxon>Metazoa</taxon>
        <taxon>Ecdysozoa</taxon>
        <taxon>Nematoda</taxon>
        <taxon>Enoplea</taxon>
        <taxon>Dorylaimia</taxon>
        <taxon>Trichinellida</taxon>
        <taxon>Trichinellidae</taxon>
        <taxon>Trichinella</taxon>
    </lineage>
</organism>